<dbReference type="AlphaFoldDB" id="A0A1A6HGF4"/>
<protein>
    <submittedName>
        <fullName evidence="1">Uncharacterized protein</fullName>
    </submittedName>
</protein>
<dbReference type="STRING" id="56216.A0A1A6HGF4"/>
<dbReference type="EMBL" id="LZPO01034874">
    <property type="protein sequence ID" value="OBS76727.1"/>
    <property type="molecule type" value="Genomic_DNA"/>
</dbReference>
<evidence type="ECO:0000313" key="2">
    <source>
        <dbReference type="Proteomes" id="UP000092124"/>
    </source>
</evidence>
<keyword evidence="2" id="KW-1185">Reference proteome</keyword>
<organism evidence="1 2">
    <name type="scientific">Neotoma lepida</name>
    <name type="common">Desert woodrat</name>
    <dbReference type="NCBI Taxonomy" id="56216"/>
    <lineage>
        <taxon>Eukaryota</taxon>
        <taxon>Metazoa</taxon>
        <taxon>Chordata</taxon>
        <taxon>Craniata</taxon>
        <taxon>Vertebrata</taxon>
        <taxon>Euteleostomi</taxon>
        <taxon>Mammalia</taxon>
        <taxon>Eutheria</taxon>
        <taxon>Euarchontoglires</taxon>
        <taxon>Glires</taxon>
        <taxon>Rodentia</taxon>
        <taxon>Myomorpha</taxon>
        <taxon>Muroidea</taxon>
        <taxon>Cricetidae</taxon>
        <taxon>Neotominae</taxon>
        <taxon>Neotoma</taxon>
    </lineage>
</organism>
<proteinExistence type="predicted"/>
<dbReference type="OrthoDB" id="3640at2759"/>
<dbReference type="Gene3D" id="3.40.140.10">
    <property type="entry name" value="Cytidine Deaminase, domain 2"/>
    <property type="match status" value="1"/>
</dbReference>
<gene>
    <name evidence="1" type="ORF">A6R68_16821</name>
</gene>
<name>A0A1A6HGF4_NEOLE</name>
<comment type="caution">
    <text evidence="1">The sequence shown here is derived from an EMBL/GenBank/DDBJ whole genome shotgun (WGS) entry which is preliminary data.</text>
</comment>
<reference evidence="1 2" key="1">
    <citation type="submission" date="2016-06" db="EMBL/GenBank/DDBJ databases">
        <title>The Draft Genome Sequence and Annotation of the Desert Woodrat Neotoma lepida.</title>
        <authorList>
            <person name="Campbell M."/>
            <person name="Oakeson K.F."/>
            <person name="Yandell M."/>
            <person name="Halpert J.R."/>
            <person name="Dearing D."/>
        </authorList>
    </citation>
    <scope>NUCLEOTIDE SEQUENCE [LARGE SCALE GENOMIC DNA]</scope>
    <source>
        <strain evidence="1">417</strain>
        <tissue evidence="1">Liver</tissue>
    </source>
</reference>
<accession>A0A1A6HGF4</accession>
<sequence length="105" mass="11928">MRDEAPLSMLSSQTNAGSDYCNAENEEDIFFLQDELGVLILGVDLFIHCSYQMMLPGSQATVCMLPPGSKLTHHRLQETSFCSHTGFHTTKTYRCHVMTKEQRLR</sequence>
<dbReference type="Proteomes" id="UP000092124">
    <property type="component" value="Unassembled WGS sequence"/>
</dbReference>
<evidence type="ECO:0000313" key="1">
    <source>
        <dbReference type="EMBL" id="OBS76727.1"/>
    </source>
</evidence>